<keyword evidence="1" id="KW-0812">Transmembrane</keyword>
<evidence type="ECO:0000313" key="3">
    <source>
        <dbReference type="Proteomes" id="UP001162480"/>
    </source>
</evidence>
<accession>A0AA36ASP2</accession>
<dbReference type="EMBL" id="OX597817">
    <property type="protein sequence ID" value="CAI9720851.1"/>
    <property type="molecule type" value="Genomic_DNA"/>
</dbReference>
<feature type="transmembrane region" description="Helical" evidence="1">
    <location>
        <begin position="20"/>
        <end position="45"/>
    </location>
</feature>
<gene>
    <name evidence="2" type="ORF">OCTVUL_1B024528</name>
</gene>
<keyword evidence="1" id="KW-0472">Membrane</keyword>
<keyword evidence="1" id="KW-1133">Transmembrane helix</keyword>
<sequence>MIVSLRHWLVVSTCGASMQIPKVVVAAVVVVVAAAGAAACVGIVIDESGAAGAEKIDNRVRRNGRSD</sequence>
<name>A0AA36ASP2_OCTVU</name>
<evidence type="ECO:0000256" key="1">
    <source>
        <dbReference type="SAM" id="Phobius"/>
    </source>
</evidence>
<organism evidence="2 3">
    <name type="scientific">Octopus vulgaris</name>
    <name type="common">Common octopus</name>
    <dbReference type="NCBI Taxonomy" id="6645"/>
    <lineage>
        <taxon>Eukaryota</taxon>
        <taxon>Metazoa</taxon>
        <taxon>Spiralia</taxon>
        <taxon>Lophotrochozoa</taxon>
        <taxon>Mollusca</taxon>
        <taxon>Cephalopoda</taxon>
        <taxon>Coleoidea</taxon>
        <taxon>Octopodiformes</taxon>
        <taxon>Octopoda</taxon>
        <taxon>Incirrata</taxon>
        <taxon>Octopodidae</taxon>
        <taxon>Octopus</taxon>
    </lineage>
</organism>
<keyword evidence="3" id="KW-1185">Reference proteome</keyword>
<protein>
    <submittedName>
        <fullName evidence="2">Uncharacterized protein</fullName>
    </submittedName>
</protein>
<evidence type="ECO:0000313" key="2">
    <source>
        <dbReference type="EMBL" id="CAI9720851.1"/>
    </source>
</evidence>
<dbReference type="AlphaFoldDB" id="A0AA36ASP2"/>
<dbReference type="Proteomes" id="UP001162480">
    <property type="component" value="Chromosome 4"/>
</dbReference>
<proteinExistence type="predicted"/>
<reference evidence="2" key="1">
    <citation type="submission" date="2023-08" db="EMBL/GenBank/DDBJ databases">
        <authorList>
            <person name="Alioto T."/>
            <person name="Alioto T."/>
            <person name="Gomez Garrido J."/>
        </authorList>
    </citation>
    <scope>NUCLEOTIDE SEQUENCE</scope>
</reference>